<dbReference type="AlphaFoldDB" id="A0A1J7BL85"/>
<keyword evidence="2" id="KW-1185">Reference proteome</keyword>
<reference evidence="1 2" key="1">
    <citation type="submission" date="2016-10" db="EMBL/GenBank/DDBJ databases">
        <title>Genome sequence of Streptomyces gilvigriseus MUSC 26.</title>
        <authorList>
            <person name="Lee L.-H."/>
            <person name="Ser H.-L."/>
        </authorList>
    </citation>
    <scope>NUCLEOTIDE SEQUENCE [LARGE SCALE GENOMIC DNA]</scope>
    <source>
        <strain evidence="1 2">MUSC 26</strain>
    </source>
</reference>
<organism evidence="1 2">
    <name type="scientific">Mangrovactinospora gilvigrisea</name>
    <dbReference type="NCBI Taxonomy" id="1428644"/>
    <lineage>
        <taxon>Bacteria</taxon>
        <taxon>Bacillati</taxon>
        <taxon>Actinomycetota</taxon>
        <taxon>Actinomycetes</taxon>
        <taxon>Kitasatosporales</taxon>
        <taxon>Streptomycetaceae</taxon>
        <taxon>Mangrovactinospora</taxon>
    </lineage>
</organism>
<name>A0A1J7BL85_9ACTN</name>
<sequence length="115" mass="12785">MSIPARFRGGGFQGREWVGQSVIVTISSTQSVRDAYATYAKLADQDGWTAAKKVSMDHLWHIRYPGVWVKHIAGRHAYRDLRLDFSHSTVDVTAKACCAGLHEGRSGRARAVLWA</sequence>
<evidence type="ECO:0000313" key="2">
    <source>
        <dbReference type="Proteomes" id="UP000243342"/>
    </source>
</evidence>
<accession>A0A1J7BL85</accession>
<evidence type="ECO:0000313" key="1">
    <source>
        <dbReference type="EMBL" id="OIV39467.1"/>
    </source>
</evidence>
<gene>
    <name evidence="1" type="ORF">BIV57_01135</name>
</gene>
<dbReference type="EMBL" id="MLCF01000002">
    <property type="protein sequence ID" value="OIV39467.1"/>
    <property type="molecule type" value="Genomic_DNA"/>
</dbReference>
<dbReference type="Proteomes" id="UP000243342">
    <property type="component" value="Unassembled WGS sequence"/>
</dbReference>
<proteinExistence type="predicted"/>
<protein>
    <submittedName>
        <fullName evidence="1">Uncharacterized protein</fullName>
    </submittedName>
</protein>
<comment type="caution">
    <text evidence="1">The sequence shown here is derived from an EMBL/GenBank/DDBJ whole genome shotgun (WGS) entry which is preliminary data.</text>
</comment>